<dbReference type="NCBIfam" id="TIGR03476">
    <property type="entry name" value="HpnL"/>
    <property type="match status" value="1"/>
</dbReference>
<keyword evidence="2" id="KW-1003">Cell membrane</keyword>
<dbReference type="GO" id="GO:0005886">
    <property type="term" value="C:plasma membrane"/>
    <property type="evidence" value="ECO:0007669"/>
    <property type="project" value="UniProtKB-SubCell"/>
</dbReference>
<accession>A0A838L7Q3</accession>
<evidence type="ECO:0000256" key="3">
    <source>
        <dbReference type="ARBA" id="ARBA00022692"/>
    </source>
</evidence>
<dbReference type="Pfam" id="PF03706">
    <property type="entry name" value="LPG_synthase_TM"/>
    <property type="match status" value="1"/>
</dbReference>
<evidence type="ECO:0000256" key="1">
    <source>
        <dbReference type="ARBA" id="ARBA00004651"/>
    </source>
</evidence>
<feature type="transmembrane region" description="Helical" evidence="6">
    <location>
        <begin position="153"/>
        <end position="174"/>
    </location>
</feature>
<keyword evidence="4 6" id="KW-1133">Transmembrane helix</keyword>
<proteinExistence type="predicted"/>
<feature type="transmembrane region" description="Helical" evidence="6">
    <location>
        <begin position="40"/>
        <end position="63"/>
    </location>
</feature>
<evidence type="ECO:0000313" key="7">
    <source>
        <dbReference type="EMBL" id="MBA2934732.1"/>
    </source>
</evidence>
<dbReference type="AlphaFoldDB" id="A0A838L7Q3"/>
<evidence type="ECO:0000313" key="8">
    <source>
        <dbReference type="Proteomes" id="UP000570166"/>
    </source>
</evidence>
<feature type="transmembrane region" description="Helical" evidence="6">
    <location>
        <begin position="275"/>
        <end position="296"/>
    </location>
</feature>
<keyword evidence="8" id="KW-1185">Reference proteome</keyword>
<protein>
    <submittedName>
        <fullName evidence="7">Flippase-like domain-containing protein</fullName>
    </submittedName>
</protein>
<dbReference type="InterPro" id="IPR022791">
    <property type="entry name" value="L-PG_synthase/AglD"/>
</dbReference>
<evidence type="ECO:0000256" key="4">
    <source>
        <dbReference type="ARBA" id="ARBA00022989"/>
    </source>
</evidence>
<evidence type="ECO:0000256" key="5">
    <source>
        <dbReference type="ARBA" id="ARBA00023136"/>
    </source>
</evidence>
<evidence type="ECO:0000256" key="6">
    <source>
        <dbReference type="SAM" id="Phobius"/>
    </source>
</evidence>
<comment type="caution">
    <text evidence="7">The sequence shown here is derived from an EMBL/GenBank/DDBJ whole genome shotgun (WGS) entry which is preliminary data.</text>
</comment>
<dbReference type="Proteomes" id="UP000570166">
    <property type="component" value="Unassembled WGS sequence"/>
</dbReference>
<evidence type="ECO:0000256" key="2">
    <source>
        <dbReference type="ARBA" id="ARBA00022475"/>
    </source>
</evidence>
<reference evidence="7 8" key="1">
    <citation type="submission" date="2020-07" db="EMBL/GenBank/DDBJ databases">
        <authorList>
            <person name="Sun Q."/>
        </authorList>
    </citation>
    <scope>NUCLEOTIDE SEQUENCE [LARGE SCALE GENOMIC DNA]</scope>
    <source>
        <strain evidence="7 8">CGMCC 1.13654</strain>
    </source>
</reference>
<name>A0A838L7Q3_9SPHN</name>
<keyword evidence="5 6" id="KW-0472">Membrane</keyword>
<dbReference type="RefSeq" id="WP_160366512.1">
    <property type="nucleotide sequence ID" value="NZ_JACEIB010000007.1"/>
</dbReference>
<comment type="subcellular location">
    <subcellularLocation>
        <location evidence="1">Cell membrane</location>
        <topology evidence="1">Multi-pass membrane protein</topology>
    </subcellularLocation>
</comment>
<keyword evidence="3 6" id="KW-0812">Transmembrane</keyword>
<feature type="transmembrane region" description="Helical" evidence="6">
    <location>
        <begin position="127"/>
        <end position="146"/>
    </location>
</feature>
<feature type="transmembrane region" description="Helical" evidence="6">
    <location>
        <begin position="248"/>
        <end position="269"/>
    </location>
</feature>
<dbReference type="PANTHER" id="PTHR39087:SF2">
    <property type="entry name" value="UPF0104 MEMBRANE PROTEIN MJ1595"/>
    <property type="match status" value="1"/>
</dbReference>
<feature type="transmembrane region" description="Helical" evidence="6">
    <location>
        <begin position="213"/>
        <end position="236"/>
    </location>
</feature>
<organism evidence="7 8">
    <name type="scientific">Sphingomonas chungangi</name>
    <dbReference type="NCBI Taxonomy" id="2683589"/>
    <lineage>
        <taxon>Bacteria</taxon>
        <taxon>Pseudomonadati</taxon>
        <taxon>Pseudomonadota</taxon>
        <taxon>Alphaproteobacteria</taxon>
        <taxon>Sphingomonadales</taxon>
        <taxon>Sphingomonadaceae</taxon>
        <taxon>Sphingomonas</taxon>
    </lineage>
</organism>
<sequence>MDRLRWPIALATIAGLAVAIWAMHRVGFGGLIHAIDRMGWIGFLAFCVASLILSLILGAAWWASMPGQPLHRLPLFAWARIAREGANDLLPFSQLGGLIVGGRALTRFGLPPARTYAAMVVDLTTEMASQAAVTLFGVAALASILIDGDRHHVGPAAWIGVGLSIAITAAFIFLQRPLLKLADGLARKMLPNAPIPFDRLHVELGTIYARKRAVALSFLLNLAGWLYAALLASMALSLIGEPIAFWRIVALESLIFALRGAAFVIPGAIGVQEAGYVLLGPLIGLGPEAAVALSLIKRARDVTLGLPALVIWQALDLRRTPETVR</sequence>
<gene>
    <name evidence="7" type="ORF">HZF05_11555</name>
</gene>
<dbReference type="PANTHER" id="PTHR39087">
    <property type="entry name" value="UPF0104 MEMBRANE PROTEIN MJ1595"/>
    <property type="match status" value="1"/>
</dbReference>
<dbReference type="EMBL" id="JACEIB010000007">
    <property type="protein sequence ID" value="MBA2934732.1"/>
    <property type="molecule type" value="Genomic_DNA"/>
</dbReference>
<feature type="transmembrane region" description="Helical" evidence="6">
    <location>
        <begin position="6"/>
        <end position="28"/>
    </location>
</feature>